<evidence type="ECO:0000256" key="1">
    <source>
        <dbReference type="ARBA" id="ARBA00022849"/>
    </source>
</evidence>
<comment type="caution">
    <text evidence="3">The sequence shown here is derived from an EMBL/GenBank/DDBJ whole genome shotgun (WGS) entry which is preliminary data.</text>
</comment>
<dbReference type="RefSeq" id="WP_344055333.1">
    <property type="nucleotide sequence ID" value="NZ_BAAAPK010000001.1"/>
</dbReference>
<dbReference type="EMBL" id="BAAAPK010000001">
    <property type="protein sequence ID" value="GAA1681222.1"/>
    <property type="molecule type" value="Genomic_DNA"/>
</dbReference>
<organism evidence="3 4">
    <name type="scientific">Microbacterium lacus</name>
    <dbReference type="NCBI Taxonomy" id="415217"/>
    <lineage>
        <taxon>Bacteria</taxon>
        <taxon>Bacillati</taxon>
        <taxon>Actinomycetota</taxon>
        <taxon>Actinomycetes</taxon>
        <taxon>Micrococcales</taxon>
        <taxon>Microbacteriaceae</taxon>
        <taxon>Microbacterium</taxon>
    </lineage>
</organism>
<keyword evidence="4" id="KW-1185">Reference proteome</keyword>
<keyword evidence="1" id="KW-0059">Arsenical resistance</keyword>
<feature type="domain" description="Phosphotyrosine protein phosphatase I" evidence="2">
    <location>
        <begin position="85"/>
        <end position="210"/>
    </location>
</feature>
<dbReference type="PANTHER" id="PTHR43428">
    <property type="entry name" value="ARSENATE REDUCTASE"/>
    <property type="match status" value="1"/>
</dbReference>
<dbReference type="Gene3D" id="1.10.8.1060">
    <property type="entry name" value="Corynebacterium glutamicum thioredoxin-dependent arsenate reductase, N-terminal domain"/>
    <property type="match status" value="1"/>
</dbReference>
<protein>
    <submittedName>
        <fullName evidence="3">Arsenate reductase ArsC</fullName>
    </submittedName>
</protein>
<dbReference type="SUPFAM" id="SSF52788">
    <property type="entry name" value="Phosphotyrosine protein phosphatases I"/>
    <property type="match status" value="1"/>
</dbReference>
<dbReference type="CDD" id="cd16345">
    <property type="entry name" value="LMWP_ArsC"/>
    <property type="match status" value="1"/>
</dbReference>
<dbReference type="SMART" id="SM00226">
    <property type="entry name" value="LMWPc"/>
    <property type="match status" value="1"/>
</dbReference>
<sequence length="220" mass="23579">MIVTRGQDGLRSAEQVLHRAADRLAQQFTGMVNAETVERVVFESYTALARTASVSTHLASVAEKFSRDRLTALAQSRGLIAKPVPEILYVCVQNSGRSQMAAAITRHLAGSRVHVRSAGSQPGTGILPDVIAVLAEAGLDVGEEFPKPLTDDVVRAADAVVTMGCGDACPFYPGKRYLDWDLADPAGLDLDGIRAVRDEIRRRVEDLLSELAPAATAAER</sequence>
<accession>A0ABN2H4F0</accession>
<reference evidence="3 4" key="1">
    <citation type="journal article" date="2019" name="Int. J. Syst. Evol. Microbiol.">
        <title>The Global Catalogue of Microorganisms (GCM) 10K type strain sequencing project: providing services to taxonomists for standard genome sequencing and annotation.</title>
        <authorList>
            <consortium name="The Broad Institute Genomics Platform"/>
            <consortium name="The Broad Institute Genome Sequencing Center for Infectious Disease"/>
            <person name="Wu L."/>
            <person name="Ma J."/>
        </authorList>
    </citation>
    <scope>NUCLEOTIDE SEQUENCE [LARGE SCALE GENOMIC DNA]</scope>
    <source>
        <strain evidence="3 4">JCM 15575</strain>
    </source>
</reference>
<dbReference type="Pfam" id="PF21234">
    <property type="entry name" value="Phosphatase-like_N"/>
    <property type="match status" value="1"/>
</dbReference>
<dbReference type="InterPro" id="IPR048716">
    <property type="entry name" value="Phosphatase-like_N"/>
</dbReference>
<evidence type="ECO:0000259" key="2">
    <source>
        <dbReference type="SMART" id="SM00226"/>
    </source>
</evidence>
<gene>
    <name evidence="3" type="ORF">GCM10009807_26470</name>
</gene>
<dbReference type="InterPro" id="IPR023485">
    <property type="entry name" value="Ptyr_pPase"/>
</dbReference>
<dbReference type="InterPro" id="IPR036196">
    <property type="entry name" value="Ptyr_pPase_sf"/>
</dbReference>
<dbReference type="Pfam" id="PF01451">
    <property type="entry name" value="LMWPc"/>
    <property type="match status" value="1"/>
</dbReference>
<dbReference type="NCBIfam" id="NF046112">
    <property type="entry name" value="MSMEG_6209_Nter"/>
    <property type="match status" value="1"/>
</dbReference>
<name>A0ABN2H4F0_9MICO</name>
<dbReference type="Gene3D" id="3.40.50.2300">
    <property type="match status" value="1"/>
</dbReference>
<dbReference type="PANTHER" id="PTHR43428:SF1">
    <property type="entry name" value="ARSENATE REDUCTASE"/>
    <property type="match status" value="1"/>
</dbReference>
<evidence type="ECO:0000313" key="4">
    <source>
        <dbReference type="Proteomes" id="UP001500596"/>
    </source>
</evidence>
<dbReference type="Proteomes" id="UP001500596">
    <property type="component" value="Unassembled WGS sequence"/>
</dbReference>
<evidence type="ECO:0000313" key="3">
    <source>
        <dbReference type="EMBL" id="GAA1681222.1"/>
    </source>
</evidence>
<proteinExistence type="predicted"/>